<dbReference type="InterPro" id="IPR029058">
    <property type="entry name" value="AB_hydrolase_fold"/>
</dbReference>
<evidence type="ECO:0000256" key="5">
    <source>
        <dbReference type="ARBA" id="ARBA00022670"/>
    </source>
</evidence>
<accession>A0A0R2NSW1</accession>
<comment type="catalytic activity">
    <reaction evidence="1">
        <text>Release of N-terminal proline from a peptide.</text>
        <dbReference type="EC" id="3.4.11.5"/>
    </reaction>
</comment>
<evidence type="ECO:0000313" key="10">
    <source>
        <dbReference type="Proteomes" id="UP000050920"/>
    </source>
</evidence>
<gene>
    <name evidence="9" type="ORF">DY78_GL001982</name>
</gene>
<dbReference type="GO" id="GO:0016020">
    <property type="term" value="C:membrane"/>
    <property type="evidence" value="ECO:0007669"/>
    <property type="project" value="TreeGrafter"/>
</dbReference>
<dbReference type="EMBL" id="AYGX02000032">
    <property type="protein sequence ID" value="KRO28801.1"/>
    <property type="molecule type" value="Genomic_DNA"/>
</dbReference>
<evidence type="ECO:0000256" key="3">
    <source>
        <dbReference type="ARBA" id="ARBA00021843"/>
    </source>
</evidence>
<dbReference type="InterPro" id="IPR005945">
    <property type="entry name" value="Pro_imino_pep"/>
</dbReference>
<dbReference type="InterPro" id="IPR000073">
    <property type="entry name" value="AB_hydrolase_1"/>
</dbReference>
<evidence type="ECO:0000259" key="8">
    <source>
        <dbReference type="Pfam" id="PF00561"/>
    </source>
</evidence>
<keyword evidence="6" id="KW-0378">Hydrolase</keyword>
<evidence type="ECO:0000256" key="1">
    <source>
        <dbReference type="ARBA" id="ARBA00001585"/>
    </source>
</evidence>
<dbReference type="EC" id="3.4.11.5" evidence="2"/>
<keyword evidence="5" id="KW-0645">Protease</keyword>
<dbReference type="PANTHER" id="PTHR43798">
    <property type="entry name" value="MONOACYLGLYCEROL LIPASE"/>
    <property type="match status" value="1"/>
</dbReference>
<evidence type="ECO:0000256" key="6">
    <source>
        <dbReference type="ARBA" id="ARBA00022801"/>
    </source>
</evidence>
<protein>
    <recommendedName>
        <fullName evidence="3">Proline iminopeptidase</fullName>
        <ecNumber evidence="2">3.4.11.5</ecNumber>
    </recommendedName>
    <alternativeName>
        <fullName evidence="7">Prolyl aminopeptidase</fullName>
    </alternativeName>
</protein>
<dbReference type="GO" id="GO:0004177">
    <property type="term" value="F:aminopeptidase activity"/>
    <property type="evidence" value="ECO:0007669"/>
    <property type="project" value="UniProtKB-KW"/>
</dbReference>
<sequence length="236" mass="27101">MYDQLGSYFSESPDWSDPANRTKYLNVAYYVDEVEQVRQALGLEDFYLLGQSWGGLLAMEYALKYGDHLKGLVVSSMIDNTAEYTANLEAIRSQMFSKRALIYMHDVEQRRAYHEPRYQKLLAEFCDHHLHHARAAQPQHLVSVMAPTIYHHFCGDNEFVSGGTLTGWDIRDRLGDITIPTYLMVGEHDTMPLAAIKRMVKTMPQAWYHVTPHAGHGQMLDNPADYFEHLGAFLTR</sequence>
<dbReference type="GO" id="GO:0006508">
    <property type="term" value="P:proteolysis"/>
    <property type="evidence" value="ECO:0007669"/>
    <property type="project" value="UniProtKB-KW"/>
</dbReference>
<comment type="caution">
    <text evidence="9">The sequence shown here is derived from an EMBL/GenBank/DDBJ whole genome shotgun (WGS) entry which is preliminary data.</text>
</comment>
<evidence type="ECO:0000256" key="4">
    <source>
        <dbReference type="ARBA" id="ARBA00022438"/>
    </source>
</evidence>
<name>A0A0R2NSW1_9LACO</name>
<feature type="domain" description="AB hydrolase-1" evidence="8">
    <location>
        <begin position="2"/>
        <end position="223"/>
    </location>
</feature>
<dbReference type="Gene3D" id="3.40.50.1820">
    <property type="entry name" value="alpha/beta hydrolase"/>
    <property type="match status" value="1"/>
</dbReference>
<dbReference type="PANTHER" id="PTHR43798:SF31">
    <property type="entry name" value="AB HYDROLASE SUPERFAMILY PROTEIN YCLE"/>
    <property type="match status" value="1"/>
</dbReference>
<dbReference type="Pfam" id="PF00561">
    <property type="entry name" value="Abhydrolase_1"/>
    <property type="match status" value="1"/>
</dbReference>
<dbReference type="InterPro" id="IPR050266">
    <property type="entry name" value="AB_hydrolase_sf"/>
</dbReference>
<reference evidence="9 10" key="1">
    <citation type="journal article" date="2015" name="Genome Announc.">
        <title>Expanding the biotechnology potential of lactobacilli through comparative genomics of 213 strains and associated genera.</title>
        <authorList>
            <person name="Sun Z."/>
            <person name="Harris H.M."/>
            <person name="McCann A."/>
            <person name="Guo C."/>
            <person name="Argimon S."/>
            <person name="Zhang W."/>
            <person name="Yang X."/>
            <person name="Jeffery I.B."/>
            <person name="Cooney J.C."/>
            <person name="Kagawa T.F."/>
            <person name="Liu W."/>
            <person name="Song Y."/>
            <person name="Salvetti E."/>
            <person name="Wrobel A."/>
            <person name="Rasinkangas P."/>
            <person name="Parkhill J."/>
            <person name="Rea M.C."/>
            <person name="O'Sullivan O."/>
            <person name="Ritari J."/>
            <person name="Douillard F.P."/>
            <person name="Paul Ross R."/>
            <person name="Yang R."/>
            <person name="Briner A.E."/>
            <person name="Felis G.E."/>
            <person name="de Vos W.M."/>
            <person name="Barrangou R."/>
            <person name="Klaenhammer T.R."/>
            <person name="Caufield P.W."/>
            <person name="Cui Y."/>
            <person name="Zhang H."/>
            <person name="O'Toole P.W."/>
        </authorList>
    </citation>
    <scope>NUCLEOTIDE SEQUENCE [LARGE SCALE GENOMIC DNA]</scope>
    <source>
        <strain evidence="9 10">DSM 21115</strain>
    </source>
</reference>
<proteinExistence type="predicted"/>
<evidence type="ECO:0000313" key="9">
    <source>
        <dbReference type="EMBL" id="KRO28801.1"/>
    </source>
</evidence>
<organism evidence="9 10">
    <name type="scientific">Lactiplantibacillus fabifermentans DSM 21115</name>
    <dbReference type="NCBI Taxonomy" id="1413187"/>
    <lineage>
        <taxon>Bacteria</taxon>
        <taxon>Bacillati</taxon>
        <taxon>Bacillota</taxon>
        <taxon>Bacilli</taxon>
        <taxon>Lactobacillales</taxon>
        <taxon>Lactobacillaceae</taxon>
        <taxon>Lactiplantibacillus</taxon>
    </lineage>
</organism>
<keyword evidence="4 9" id="KW-0031">Aminopeptidase</keyword>
<dbReference type="AlphaFoldDB" id="A0A0R2NSW1"/>
<keyword evidence="10" id="KW-1185">Reference proteome</keyword>
<evidence type="ECO:0000256" key="7">
    <source>
        <dbReference type="ARBA" id="ARBA00029605"/>
    </source>
</evidence>
<dbReference type="SUPFAM" id="SSF53474">
    <property type="entry name" value="alpha/beta-Hydrolases"/>
    <property type="match status" value="1"/>
</dbReference>
<dbReference type="NCBIfam" id="TIGR01250">
    <property type="entry name" value="pro_imino_pep_2"/>
    <property type="match status" value="1"/>
</dbReference>
<evidence type="ECO:0000256" key="2">
    <source>
        <dbReference type="ARBA" id="ARBA00012568"/>
    </source>
</evidence>
<dbReference type="Proteomes" id="UP000050920">
    <property type="component" value="Unassembled WGS sequence"/>
</dbReference>